<reference evidence="1" key="1">
    <citation type="journal article" date="2014" name="Front. Microbiol.">
        <title>High frequency of phylogenetically diverse reductive dehalogenase-homologous genes in deep subseafloor sedimentary metagenomes.</title>
        <authorList>
            <person name="Kawai M."/>
            <person name="Futagami T."/>
            <person name="Toyoda A."/>
            <person name="Takaki Y."/>
            <person name="Nishi S."/>
            <person name="Hori S."/>
            <person name="Arai W."/>
            <person name="Tsubouchi T."/>
            <person name="Morono Y."/>
            <person name="Uchiyama I."/>
            <person name="Ito T."/>
            <person name="Fujiyama A."/>
            <person name="Inagaki F."/>
            <person name="Takami H."/>
        </authorList>
    </citation>
    <scope>NUCLEOTIDE SEQUENCE</scope>
    <source>
        <strain evidence="1">Expedition CK06-06</strain>
    </source>
</reference>
<comment type="caution">
    <text evidence="1">The sequence shown here is derived from an EMBL/GenBank/DDBJ whole genome shotgun (WGS) entry which is preliminary data.</text>
</comment>
<organism evidence="1">
    <name type="scientific">marine sediment metagenome</name>
    <dbReference type="NCBI Taxonomy" id="412755"/>
    <lineage>
        <taxon>unclassified sequences</taxon>
        <taxon>metagenomes</taxon>
        <taxon>ecological metagenomes</taxon>
    </lineage>
</organism>
<dbReference type="SUPFAM" id="SSF54495">
    <property type="entry name" value="UBC-like"/>
    <property type="match status" value="1"/>
</dbReference>
<dbReference type="AlphaFoldDB" id="X0YRR0"/>
<dbReference type="EMBL" id="BARS01054708">
    <property type="protein sequence ID" value="GAG51073.1"/>
    <property type="molecule type" value="Genomic_DNA"/>
</dbReference>
<feature type="non-terminal residue" evidence="1">
    <location>
        <position position="1"/>
    </location>
</feature>
<protein>
    <submittedName>
        <fullName evidence="1">Uncharacterized protein</fullName>
    </submittedName>
</protein>
<proteinExistence type="predicted"/>
<name>X0YRR0_9ZZZZ</name>
<accession>X0YRR0</accession>
<evidence type="ECO:0000313" key="1">
    <source>
        <dbReference type="EMBL" id="GAG51073.1"/>
    </source>
</evidence>
<dbReference type="Gene3D" id="3.10.110.10">
    <property type="entry name" value="Ubiquitin Conjugating Enzyme"/>
    <property type="match status" value="1"/>
</dbReference>
<sequence length="120" mass="14231">PIAFNNHILDYICDPTPGWNRATWTGRRWVPVPCPTIYKNIDIRIEYPPDYPFKPPKYSLVDVRTNASNKLYIKHFIESKILQYNKCWNDPNNWSPAYGIKADILCFLVYLERLRSIINK</sequence>
<gene>
    <name evidence="1" type="ORF">S01H1_80934</name>
</gene>
<dbReference type="InterPro" id="IPR016135">
    <property type="entry name" value="UBQ-conjugating_enzyme/RWD"/>
</dbReference>